<dbReference type="AlphaFoldDB" id="A0A8J3APC0"/>
<accession>A0A8J3APC0</accession>
<reference evidence="3" key="1">
    <citation type="journal article" date="2019" name="Int. J. Syst. Evol. Microbiol.">
        <title>The Global Catalogue of Microorganisms (GCM) 10K type strain sequencing project: providing services to taxonomists for standard genome sequencing and annotation.</title>
        <authorList>
            <consortium name="The Broad Institute Genomics Platform"/>
            <consortium name="The Broad Institute Genome Sequencing Center for Infectious Disease"/>
            <person name="Wu L."/>
            <person name="Ma J."/>
        </authorList>
    </citation>
    <scope>NUCLEOTIDE SEQUENCE [LARGE SCALE GENOMIC DNA]</scope>
    <source>
        <strain evidence="3">CGMCC 1.14993</strain>
    </source>
</reference>
<comment type="caution">
    <text evidence="2">The sequence shown here is derived from an EMBL/GenBank/DDBJ whole genome shotgun (WGS) entry which is preliminary data.</text>
</comment>
<dbReference type="EMBL" id="BMHB01000003">
    <property type="protein sequence ID" value="GGI17603.1"/>
    <property type="molecule type" value="Genomic_DNA"/>
</dbReference>
<feature type="coiled-coil region" evidence="1">
    <location>
        <begin position="87"/>
        <end position="213"/>
    </location>
</feature>
<dbReference type="OrthoDB" id="2823105at2"/>
<sequence>MTKDSKNKSIDWLKGVLSKQNQYEASINVQHISSEGADDHLIEEAVAIESNTQKQPFSKDNQDKVSLDLIISLENMLNDRQLTIFKNKDLEDQLYTANEMISRLKHDQMKKDQIIQEKNKEISVVEGKLTKKQMSYDQLIEDYKEYQNNSNNEFEKMTNQLEKEVQKYNKLNDISTKTQYQNMIKIKDLEEKIRDLEIENQKYVEQYHKILDEKNELMKTINDFTERMSFSFSTKPATSVTVPE</sequence>
<organism evidence="2 3">
    <name type="scientific">Gottfriedia solisilvae</name>
    <dbReference type="NCBI Taxonomy" id="1516104"/>
    <lineage>
        <taxon>Bacteria</taxon>
        <taxon>Bacillati</taxon>
        <taxon>Bacillota</taxon>
        <taxon>Bacilli</taxon>
        <taxon>Bacillales</taxon>
        <taxon>Bacillaceae</taxon>
        <taxon>Gottfriedia</taxon>
    </lineage>
</organism>
<keyword evidence="1" id="KW-0175">Coiled coil</keyword>
<dbReference type="Proteomes" id="UP000626244">
    <property type="component" value="Unassembled WGS sequence"/>
</dbReference>
<keyword evidence="3" id="KW-1185">Reference proteome</keyword>
<dbReference type="RefSeq" id="WP_088001915.1">
    <property type="nucleotide sequence ID" value="NZ_BMHB01000003.1"/>
</dbReference>
<protein>
    <submittedName>
        <fullName evidence="2">Uncharacterized protein</fullName>
    </submittedName>
</protein>
<evidence type="ECO:0000313" key="2">
    <source>
        <dbReference type="EMBL" id="GGI17603.1"/>
    </source>
</evidence>
<gene>
    <name evidence="2" type="ORF">GCM10007380_38770</name>
</gene>
<name>A0A8J3APC0_9BACI</name>
<proteinExistence type="predicted"/>
<evidence type="ECO:0000256" key="1">
    <source>
        <dbReference type="SAM" id="Coils"/>
    </source>
</evidence>
<evidence type="ECO:0000313" key="3">
    <source>
        <dbReference type="Proteomes" id="UP000626244"/>
    </source>
</evidence>